<keyword evidence="3" id="KW-0812">Transmembrane</keyword>
<dbReference type="Gene3D" id="2.40.260.10">
    <property type="entry name" value="Sortase"/>
    <property type="match status" value="1"/>
</dbReference>
<dbReference type="CDD" id="cd05827">
    <property type="entry name" value="Sortase_C"/>
    <property type="match status" value="1"/>
</dbReference>
<evidence type="ECO:0000256" key="1">
    <source>
        <dbReference type="ARBA" id="ARBA00022801"/>
    </source>
</evidence>
<name>A0A1Q5PKF7_9ACTO</name>
<evidence type="ECO:0008006" key="6">
    <source>
        <dbReference type="Google" id="ProtNLM"/>
    </source>
</evidence>
<gene>
    <name evidence="4" type="ORF">BM477_07005</name>
</gene>
<dbReference type="InterPro" id="IPR005754">
    <property type="entry name" value="Sortase"/>
</dbReference>
<dbReference type="SUPFAM" id="SSF63817">
    <property type="entry name" value="Sortase"/>
    <property type="match status" value="1"/>
</dbReference>
<dbReference type="NCBIfam" id="TIGR01076">
    <property type="entry name" value="sortase_fam"/>
    <property type="match status" value="1"/>
</dbReference>
<feature type="transmembrane region" description="Helical" evidence="3">
    <location>
        <begin position="251"/>
        <end position="277"/>
    </location>
</feature>
<dbReference type="NCBIfam" id="NF033745">
    <property type="entry name" value="class_C_sortase"/>
    <property type="match status" value="1"/>
</dbReference>
<feature type="active site" description="Proton donor/acceptor" evidence="2">
    <location>
        <position position="150"/>
    </location>
</feature>
<keyword evidence="1" id="KW-0378">Hydrolase</keyword>
<dbReference type="Pfam" id="PF04203">
    <property type="entry name" value="Sortase"/>
    <property type="match status" value="1"/>
</dbReference>
<evidence type="ECO:0000256" key="2">
    <source>
        <dbReference type="PIRSR" id="PIRSR605754-1"/>
    </source>
</evidence>
<proteinExistence type="predicted"/>
<organism evidence="4 5">
    <name type="scientific">Boudabousia marimammalium</name>
    <dbReference type="NCBI Taxonomy" id="156892"/>
    <lineage>
        <taxon>Bacteria</taxon>
        <taxon>Bacillati</taxon>
        <taxon>Actinomycetota</taxon>
        <taxon>Actinomycetes</taxon>
        <taxon>Actinomycetales</taxon>
        <taxon>Actinomycetaceae</taxon>
        <taxon>Boudabousia</taxon>
    </lineage>
</organism>
<keyword evidence="5" id="KW-1185">Reference proteome</keyword>
<protein>
    <recommendedName>
        <fullName evidence="6">Class C sortase</fullName>
    </recommendedName>
</protein>
<reference evidence="5" key="1">
    <citation type="submission" date="2016-11" db="EMBL/GenBank/DDBJ databases">
        <title>Actinomyces gypaetusis sp. nov. isolated from Gypaetus barbatus in Qinghai Tibet Plateau China.</title>
        <authorList>
            <person name="Meng X."/>
        </authorList>
    </citation>
    <scope>NUCLEOTIDE SEQUENCE [LARGE SCALE GENOMIC DNA]</scope>
    <source>
        <strain evidence="5">DSM 15383</strain>
    </source>
</reference>
<sequence>MISAILAVVGFAVLLYPTAASWTHQYHQASIIDTFHEEVKHAEPSGVEQFRQARRYNDALTSGARLAPNANIPLSDVKETESALGLWDYEDILNLYNTGIMGRVLVPKADVDVPIYHGTSENTLLKGAGHLQGTSLPVGGAGTRAVITAHRGLAEATMFTHLDKIEVGDDFSLNIFEEVLAYRVIEVQVVEPEDSEAIKPVEGKDLVTLVTCTPLGINTQRILVTGERIYPTPAKDEAAAKGPSNLPHFPWFAIVYAVVFISGMTIAGHSLLTIIAIKKGNQNPAHRP</sequence>
<dbReference type="InterPro" id="IPR042002">
    <property type="entry name" value="Sortase_C"/>
</dbReference>
<dbReference type="InterPro" id="IPR023365">
    <property type="entry name" value="Sortase_dom-sf"/>
</dbReference>
<evidence type="ECO:0000313" key="5">
    <source>
        <dbReference type="Proteomes" id="UP000186465"/>
    </source>
</evidence>
<dbReference type="STRING" id="156892.BM477_07005"/>
<evidence type="ECO:0000313" key="4">
    <source>
        <dbReference type="EMBL" id="OKL46696.1"/>
    </source>
</evidence>
<keyword evidence="3" id="KW-1133">Transmembrane helix</keyword>
<keyword evidence="3" id="KW-0472">Membrane</keyword>
<dbReference type="AlphaFoldDB" id="A0A1Q5PKF7"/>
<dbReference type="Proteomes" id="UP000186465">
    <property type="component" value="Unassembled WGS sequence"/>
</dbReference>
<comment type="caution">
    <text evidence="4">The sequence shown here is derived from an EMBL/GenBank/DDBJ whole genome shotgun (WGS) entry which is preliminary data.</text>
</comment>
<feature type="active site" description="Acyl-thioester intermediate" evidence="2">
    <location>
        <position position="212"/>
    </location>
</feature>
<dbReference type="EMBL" id="MPDM01000008">
    <property type="protein sequence ID" value="OKL46696.1"/>
    <property type="molecule type" value="Genomic_DNA"/>
</dbReference>
<dbReference type="GO" id="GO:0016787">
    <property type="term" value="F:hydrolase activity"/>
    <property type="evidence" value="ECO:0007669"/>
    <property type="project" value="UniProtKB-KW"/>
</dbReference>
<evidence type="ECO:0000256" key="3">
    <source>
        <dbReference type="SAM" id="Phobius"/>
    </source>
</evidence>
<accession>A0A1Q5PKF7</accession>